<feature type="region of interest" description="Disordered" evidence="1">
    <location>
        <begin position="96"/>
        <end position="126"/>
    </location>
</feature>
<name>A0A2P7BF62_9HYPH</name>
<gene>
    <name evidence="2" type="ORF">CU103_08805</name>
</gene>
<sequence>MTVDWIPRLRGHAELVQKLAEEVPKALDRPSLTFDHAARLRTVIEKGARDFDEVLQLMQNAEVEETYRQAAERLARTWQVLCDAAEEKVQSLDHYHRMPLSDNDDGVSVDVADDDETEPTNIDRKQ</sequence>
<evidence type="ECO:0000313" key="2">
    <source>
        <dbReference type="EMBL" id="PSH65117.1"/>
    </source>
</evidence>
<evidence type="ECO:0000256" key="1">
    <source>
        <dbReference type="SAM" id="MobiDB-lite"/>
    </source>
</evidence>
<dbReference type="OrthoDB" id="8117270at2"/>
<comment type="caution">
    <text evidence="2">The sequence shown here is derived from an EMBL/GenBank/DDBJ whole genome shotgun (WGS) entry which is preliminary data.</text>
</comment>
<evidence type="ECO:0000313" key="3">
    <source>
        <dbReference type="Proteomes" id="UP000241764"/>
    </source>
</evidence>
<organism evidence="2 3">
    <name type="scientific">Phyllobacterium sophorae</name>
    <dbReference type="NCBI Taxonomy" id="1520277"/>
    <lineage>
        <taxon>Bacteria</taxon>
        <taxon>Pseudomonadati</taxon>
        <taxon>Pseudomonadota</taxon>
        <taxon>Alphaproteobacteria</taxon>
        <taxon>Hyphomicrobiales</taxon>
        <taxon>Phyllobacteriaceae</taxon>
        <taxon>Phyllobacterium</taxon>
    </lineage>
</organism>
<reference evidence="3" key="1">
    <citation type="submission" date="2017-11" db="EMBL/GenBank/DDBJ databases">
        <authorList>
            <person name="Kuznetsova I."/>
            <person name="Sazanova A."/>
            <person name="Chirak E."/>
            <person name="Safronova V."/>
            <person name="Willems A."/>
        </authorList>
    </citation>
    <scope>NUCLEOTIDE SEQUENCE [LARGE SCALE GENOMIC DNA]</scope>
    <source>
        <strain evidence="3">CCBAU 03422</strain>
    </source>
</reference>
<dbReference type="RefSeq" id="WP_106663532.1">
    <property type="nucleotide sequence ID" value="NZ_PGGM01000003.1"/>
</dbReference>
<protein>
    <submittedName>
        <fullName evidence="2">Uncharacterized protein</fullName>
    </submittedName>
</protein>
<dbReference type="AlphaFoldDB" id="A0A2P7BF62"/>
<accession>A0A2P7BF62</accession>
<proteinExistence type="predicted"/>
<keyword evidence="3" id="KW-1185">Reference proteome</keyword>
<dbReference type="EMBL" id="PGGM01000003">
    <property type="protein sequence ID" value="PSH65117.1"/>
    <property type="molecule type" value="Genomic_DNA"/>
</dbReference>
<dbReference type="Proteomes" id="UP000241764">
    <property type="component" value="Unassembled WGS sequence"/>
</dbReference>
<feature type="compositionally biased region" description="Acidic residues" evidence="1">
    <location>
        <begin position="102"/>
        <end position="118"/>
    </location>
</feature>